<dbReference type="InterPro" id="IPR001296">
    <property type="entry name" value="Glyco_trans_1"/>
</dbReference>
<keyword evidence="3" id="KW-1185">Reference proteome</keyword>
<dbReference type="Gene3D" id="3.40.50.2000">
    <property type="entry name" value="Glycogen Phosphorylase B"/>
    <property type="match status" value="1"/>
</dbReference>
<feature type="domain" description="Glycosyl transferase family 1" evidence="1">
    <location>
        <begin position="170"/>
        <end position="338"/>
    </location>
</feature>
<accession>A0A1D9P4K9</accession>
<dbReference type="KEGG" id="bhu:bhn_I2429"/>
<proteinExistence type="predicted"/>
<organism evidence="2 3">
    <name type="scientific">Butyrivibrio hungatei</name>
    <dbReference type="NCBI Taxonomy" id="185008"/>
    <lineage>
        <taxon>Bacteria</taxon>
        <taxon>Bacillati</taxon>
        <taxon>Bacillota</taxon>
        <taxon>Clostridia</taxon>
        <taxon>Lachnospirales</taxon>
        <taxon>Lachnospiraceae</taxon>
        <taxon>Butyrivibrio</taxon>
    </lineage>
</organism>
<dbReference type="Pfam" id="PF00534">
    <property type="entry name" value="Glycos_transf_1"/>
    <property type="match status" value="1"/>
</dbReference>
<dbReference type="AlphaFoldDB" id="A0A1D9P4K9"/>
<name>A0A1D9P4K9_9FIRM</name>
<sequence>MVITFVSNYINHHQIPFCEAMKELIGDSFHFVQTMPMEEERIKMGWAVDPKDYSYVELFYEDKEKCSSLIMDSDVVILGWTEGFISELEEKRLSSGKLTFRLSERIYREGQWKAISPKGLIRKYHEHYKYRKMPVYLLCAGAYVASDFELIHCYPDKKLKWGYFPDRKIEISPKRSFEGRKIKISWTGRLIKLKHPEFAVEIARLLKEKGYDFELTFVGDGNQREALEKKTKEYGLGEQVSFKGNLDPADAFKAMAEADIQLFTSNYLEGWGAVVNEAMQCGNAVVASYEAGAVPFLIQDGVNGLSYKNGDYSEFAKKVLYLFERKDKILQFGSNAKKTIEEVWNAKNAAKELLRFSNEFLEGRKPSFSPEGPVSKAEIIKPAGIKRCLQEDNHLE</sequence>
<dbReference type="OrthoDB" id="9790710at2"/>
<dbReference type="GO" id="GO:0016757">
    <property type="term" value="F:glycosyltransferase activity"/>
    <property type="evidence" value="ECO:0007669"/>
    <property type="project" value="InterPro"/>
</dbReference>
<dbReference type="EMBL" id="CP017831">
    <property type="protein sequence ID" value="AOZ97461.1"/>
    <property type="molecule type" value="Genomic_DNA"/>
</dbReference>
<dbReference type="SUPFAM" id="SSF53756">
    <property type="entry name" value="UDP-Glycosyltransferase/glycogen phosphorylase"/>
    <property type="match status" value="1"/>
</dbReference>
<dbReference type="CDD" id="cd03801">
    <property type="entry name" value="GT4_PimA-like"/>
    <property type="match status" value="1"/>
</dbReference>
<dbReference type="Proteomes" id="UP000179284">
    <property type="component" value="Chromosome I"/>
</dbReference>
<gene>
    <name evidence="2" type="ORF">bhn_I2429</name>
</gene>
<reference evidence="3" key="1">
    <citation type="submission" date="2016-10" db="EMBL/GenBank/DDBJ databases">
        <title>The complete genome sequence of the rumen bacterium Butyrivibrio hungatei MB2003.</title>
        <authorList>
            <person name="Palevich N."/>
            <person name="Kelly W.J."/>
            <person name="Leahy S.C."/>
            <person name="Altermann E."/>
            <person name="Rakonjac J."/>
            <person name="Attwood G.T."/>
        </authorList>
    </citation>
    <scope>NUCLEOTIDE SEQUENCE [LARGE SCALE GENOMIC DNA]</scope>
    <source>
        <strain evidence="3">MB2003</strain>
    </source>
</reference>
<keyword evidence="2" id="KW-0808">Transferase</keyword>
<evidence type="ECO:0000313" key="3">
    <source>
        <dbReference type="Proteomes" id="UP000179284"/>
    </source>
</evidence>
<evidence type="ECO:0000313" key="2">
    <source>
        <dbReference type="EMBL" id="AOZ97461.1"/>
    </source>
</evidence>
<dbReference type="InterPro" id="IPR050194">
    <property type="entry name" value="Glycosyltransferase_grp1"/>
</dbReference>
<dbReference type="PANTHER" id="PTHR45947:SF3">
    <property type="entry name" value="SULFOQUINOVOSYL TRANSFERASE SQD2"/>
    <property type="match status" value="1"/>
</dbReference>
<protein>
    <submittedName>
        <fullName evidence="2">Glycosyl transferase GT4 famly</fullName>
    </submittedName>
</protein>
<dbReference type="PANTHER" id="PTHR45947">
    <property type="entry name" value="SULFOQUINOVOSYL TRANSFERASE SQD2"/>
    <property type="match status" value="1"/>
</dbReference>
<evidence type="ECO:0000259" key="1">
    <source>
        <dbReference type="Pfam" id="PF00534"/>
    </source>
</evidence>